<evidence type="ECO:0000313" key="3">
    <source>
        <dbReference type="Proteomes" id="UP000054567"/>
    </source>
</evidence>
<evidence type="ECO:0000313" key="2">
    <source>
        <dbReference type="EMBL" id="KMM64665.1"/>
    </source>
</evidence>
<name>A0A0J6F5X1_COCPO</name>
<protein>
    <submittedName>
        <fullName evidence="2">Uncharacterized protein</fullName>
    </submittedName>
</protein>
<reference evidence="2 3" key="1">
    <citation type="submission" date="2007-06" db="EMBL/GenBank/DDBJ databases">
        <title>The Genome Sequence of Coccidioides posadasii RMSCC_3488.</title>
        <authorList>
            <consortium name="Coccidioides Genome Resources Consortium"/>
            <consortium name="The Broad Institute Genome Sequencing Platform"/>
            <person name="Henn M.R."/>
            <person name="Sykes S."/>
            <person name="Young S."/>
            <person name="Jaffe D."/>
            <person name="Berlin A."/>
            <person name="Alvarez P."/>
            <person name="Butler J."/>
            <person name="Gnerre S."/>
            <person name="Grabherr M."/>
            <person name="Mauceli E."/>
            <person name="Brockman W."/>
            <person name="Kodira C."/>
            <person name="Alvarado L."/>
            <person name="Zeng Q."/>
            <person name="Crawford M."/>
            <person name="Antoine C."/>
            <person name="Devon K."/>
            <person name="Galgiani J."/>
            <person name="Orsborn K."/>
            <person name="Lewis M.L."/>
            <person name="Nusbaum C."/>
            <person name="Galagan J."/>
            <person name="Birren B."/>
        </authorList>
    </citation>
    <scope>NUCLEOTIDE SEQUENCE [LARGE SCALE GENOMIC DNA]</scope>
    <source>
        <strain evidence="2 3">RMSCC 3488</strain>
    </source>
</reference>
<proteinExistence type="predicted"/>
<dbReference type="AlphaFoldDB" id="A0A0J6F5X1"/>
<dbReference type="EMBL" id="DS268109">
    <property type="protein sequence ID" value="KMM64665.1"/>
    <property type="molecule type" value="Genomic_DNA"/>
</dbReference>
<dbReference type="VEuPathDB" id="FungiDB:CPAG_01017"/>
<organism evidence="2 3">
    <name type="scientific">Coccidioides posadasii RMSCC 3488</name>
    <dbReference type="NCBI Taxonomy" id="454284"/>
    <lineage>
        <taxon>Eukaryota</taxon>
        <taxon>Fungi</taxon>
        <taxon>Dikarya</taxon>
        <taxon>Ascomycota</taxon>
        <taxon>Pezizomycotina</taxon>
        <taxon>Eurotiomycetes</taxon>
        <taxon>Eurotiomycetidae</taxon>
        <taxon>Onygenales</taxon>
        <taxon>Onygenaceae</taxon>
        <taxon>Coccidioides</taxon>
    </lineage>
</organism>
<reference evidence="3" key="3">
    <citation type="journal article" date="2010" name="Genome Res.">
        <title>Population genomic sequencing of Coccidioides fungi reveals recent hybridization and transposon control.</title>
        <authorList>
            <person name="Neafsey D.E."/>
            <person name="Barker B.M."/>
            <person name="Sharpton T.J."/>
            <person name="Stajich J.E."/>
            <person name="Park D.J."/>
            <person name="Whiston E."/>
            <person name="Hung C.-Y."/>
            <person name="McMahan C."/>
            <person name="White J."/>
            <person name="Sykes S."/>
            <person name="Heiman D."/>
            <person name="Young S."/>
            <person name="Zeng Q."/>
            <person name="Abouelleil A."/>
            <person name="Aftuck L."/>
            <person name="Bessette D."/>
            <person name="Brown A."/>
            <person name="FitzGerald M."/>
            <person name="Lui A."/>
            <person name="Macdonald J.P."/>
            <person name="Priest M."/>
            <person name="Orbach M.J."/>
            <person name="Galgiani J.N."/>
            <person name="Kirkland T.N."/>
            <person name="Cole G.T."/>
            <person name="Birren B.W."/>
            <person name="Henn M.R."/>
            <person name="Taylor J.W."/>
            <person name="Rounsley S.D."/>
        </authorList>
    </citation>
    <scope>NUCLEOTIDE SEQUENCE [LARGE SCALE GENOMIC DNA]</scope>
    <source>
        <strain evidence="3">RMSCC 3488</strain>
    </source>
</reference>
<accession>A0A0J6F5X1</accession>
<sequence length="214" mass="24513">MAASSNTATLEKQPRKQNPLEFLLYLQRPPTEICYLFFARNHRGHASMATPEERLPWLSAASIIDEKLHGPRPDTPICERKCDPQFIKKLEFCLDGLLFIQTLRRRNYGDDAEEWPPSHTPVELKGRWEAEQEAEARRIQSVLEIPTPEYEPPGAPPMITKKRSLDDIPSSRCSNPPSSVLRKREHMVLSGNCRTKRRKTNHADSIPVARNLVP</sequence>
<dbReference type="Proteomes" id="UP000054567">
    <property type="component" value="Unassembled WGS sequence"/>
</dbReference>
<reference evidence="3" key="2">
    <citation type="journal article" date="2009" name="Genome Res.">
        <title>Comparative genomic analyses of the human fungal pathogens Coccidioides and their relatives.</title>
        <authorList>
            <person name="Sharpton T.J."/>
            <person name="Stajich J.E."/>
            <person name="Rounsley S.D."/>
            <person name="Gardner M.J."/>
            <person name="Wortman J.R."/>
            <person name="Jordar V.S."/>
            <person name="Maiti R."/>
            <person name="Kodira C.D."/>
            <person name="Neafsey D.E."/>
            <person name="Zeng Q."/>
            <person name="Hung C.-Y."/>
            <person name="McMahan C."/>
            <person name="Muszewska A."/>
            <person name="Grynberg M."/>
            <person name="Mandel M.A."/>
            <person name="Kellner E.M."/>
            <person name="Barker B.M."/>
            <person name="Galgiani J.N."/>
            <person name="Orbach M.J."/>
            <person name="Kirkland T.N."/>
            <person name="Cole G.T."/>
            <person name="Henn M.R."/>
            <person name="Birren B.W."/>
            <person name="Taylor J.W."/>
        </authorList>
    </citation>
    <scope>NUCLEOTIDE SEQUENCE [LARGE SCALE GENOMIC DNA]</scope>
    <source>
        <strain evidence="3">RMSCC 3488</strain>
    </source>
</reference>
<evidence type="ECO:0000256" key="1">
    <source>
        <dbReference type="SAM" id="MobiDB-lite"/>
    </source>
</evidence>
<feature type="region of interest" description="Disordered" evidence="1">
    <location>
        <begin position="147"/>
        <end position="180"/>
    </location>
</feature>
<dbReference type="OrthoDB" id="4207191at2759"/>
<gene>
    <name evidence="2" type="ORF">CPAG_01017</name>
</gene>